<protein>
    <submittedName>
        <fullName evidence="1">Uncharacterized protein</fullName>
    </submittedName>
</protein>
<organism evidence="1 2">
    <name type="scientific">Giardia muris</name>
    <dbReference type="NCBI Taxonomy" id="5742"/>
    <lineage>
        <taxon>Eukaryota</taxon>
        <taxon>Metamonada</taxon>
        <taxon>Diplomonadida</taxon>
        <taxon>Hexamitidae</taxon>
        <taxon>Giardiinae</taxon>
        <taxon>Giardia</taxon>
    </lineage>
</organism>
<dbReference type="VEuPathDB" id="GiardiaDB:GMRT_15642"/>
<keyword evidence="2" id="KW-1185">Reference proteome</keyword>
<sequence length="199" mass="21932">MNEPEPSSRATRPAGRDLTVGDLATSFGEHLGRLVGTDEGSREGSMSRTVRFSNPARSIRRVELLDQNFTYADIQTLCRSLPKLVELSLSSVRNVKDVRIFASLPRTLRSVRLYGVDPDSHYPLYHILTSSRFSLNSLFLEAHDYSDLRTQCTANNLSPSSLSLCSCSSSRSRRSSPGIPLPPSMGEPPADIDAYLANL</sequence>
<evidence type="ECO:0000313" key="1">
    <source>
        <dbReference type="EMBL" id="TNJ28767.1"/>
    </source>
</evidence>
<name>A0A4Z1T6K5_GIAMU</name>
<dbReference type="Proteomes" id="UP000315496">
    <property type="component" value="Chromosome 2"/>
</dbReference>
<dbReference type="EMBL" id="VDLU01000002">
    <property type="protein sequence ID" value="TNJ28767.1"/>
    <property type="molecule type" value="Genomic_DNA"/>
</dbReference>
<gene>
    <name evidence="1" type="ORF">GMRT_15642</name>
</gene>
<dbReference type="AlphaFoldDB" id="A0A4Z1T6K5"/>
<reference evidence="1 2" key="1">
    <citation type="submission" date="2019-05" db="EMBL/GenBank/DDBJ databases">
        <title>The compact genome of Giardia muris reveals important steps in the evolution of intestinal protozoan parasites.</title>
        <authorList>
            <person name="Xu F."/>
            <person name="Jimenez-Gonzalez A."/>
            <person name="Einarsson E."/>
            <person name="Astvaldsson A."/>
            <person name="Peirasmaki D."/>
            <person name="Eckmann L."/>
            <person name="Andersson J.O."/>
            <person name="Svard S.G."/>
            <person name="Jerlstrom-Hultqvist J."/>
        </authorList>
    </citation>
    <scope>NUCLEOTIDE SEQUENCE [LARGE SCALE GENOMIC DNA]</scope>
    <source>
        <strain evidence="1 2">Roberts-Thomson</strain>
    </source>
</reference>
<dbReference type="SUPFAM" id="SSF52047">
    <property type="entry name" value="RNI-like"/>
    <property type="match status" value="1"/>
</dbReference>
<proteinExistence type="predicted"/>
<evidence type="ECO:0000313" key="2">
    <source>
        <dbReference type="Proteomes" id="UP000315496"/>
    </source>
</evidence>
<accession>A0A4Z1T6K5</accession>
<comment type="caution">
    <text evidence="1">The sequence shown here is derived from an EMBL/GenBank/DDBJ whole genome shotgun (WGS) entry which is preliminary data.</text>
</comment>